<dbReference type="PANTHER" id="PTHR44656">
    <property type="entry name" value="DEHYDROGENASE/REDUCTASE SDR FAMILY MEMBER 12"/>
    <property type="match status" value="1"/>
</dbReference>
<dbReference type="Gene3D" id="3.40.50.720">
    <property type="entry name" value="NAD(P)-binding Rossmann-like Domain"/>
    <property type="match status" value="1"/>
</dbReference>
<accession>X7ZSU1</accession>
<dbReference type="SMART" id="SM00822">
    <property type="entry name" value="PKS_KR"/>
    <property type="match status" value="1"/>
</dbReference>
<feature type="domain" description="Ketoreductase" evidence="1">
    <location>
        <begin position="225"/>
        <end position="420"/>
    </location>
</feature>
<organism evidence="2 3">
    <name type="scientific">Mycobacterium kansasii 662</name>
    <dbReference type="NCBI Taxonomy" id="1299326"/>
    <lineage>
        <taxon>Bacteria</taxon>
        <taxon>Bacillati</taxon>
        <taxon>Actinomycetota</taxon>
        <taxon>Actinomycetes</taxon>
        <taxon>Mycobacteriales</taxon>
        <taxon>Mycobacteriaceae</taxon>
        <taxon>Mycobacterium</taxon>
    </lineage>
</organism>
<comment type="caution">
    <text evidence="2">The sequence shown here is derived from an EMBL/GenBank/DDBJ whole genome shotgun (WGS) entry which is preliminary data.</text>
</comment>
<dbReference type="PRINTS" id="PR00081">
    <property type="entry name" value="GDHRDH"/>
</dbReference>
<dbReference type="PATRIC" id="fig|1299326.3.peg.805"/>
<dbReference type="InterPro" id="IPR002347">
    <property type="entry name" value="SDR_fam"/>
</dbReference>
<dbReference type="PANTHER" id="PTHR44656:SF7">
    <property type="entry name" value="DEHYDROGENASE_REDUCTASE SDR FAMILY MEMBER 12"/>
    <property type="match status" value="1"/>
</dbReference>
<dbReference type="AlphaFoldDB" id="X7ZSU1"/>
<evidence type="ECO:0000313" key="2">
    <source>
        <dbReference type="EMBL" id="EUA21740.1"/>
    </source>
</evidence>
<dbReference type="Proteomes" id="UP000020561">
    <property type="component" value="Unassembled WGS sequence"/>
</dbReference>
<dbReference type="SUPFAM" id="SSF51735">
    <property type="entry name" value="NAD(P)-binding Rossmann-fold domains"/>
    <property type="match status" value="1"/>
</dbReference>
<dbReference type="Pfam" id="PF00106">
    <property type="entry name" value="adh_short"/>
    <property type="match status" value="1"/>
</dbReference>
<dbReference type="InterPro" id="IPR057326">
    <property type="entry name" value="KR_dom"/>
</dbReference>
<sequence length="501" mass="54313">MLPDAGRAAEKGNPRVAPPQVDATPWGILLVTAGSGVLSRTLALALRPAGHIVDGPTHDHPRPLRYRAKCWWIRPVSRQASGTSQRRWRRSGPRPGFAAEQISRKVAHLRLTRVVSPGTGNDVSFDPVTNTARGLRLFRDGWRICGVVPTRAAVAAEMPAEPPAGVPLAPPDREVWGGMSVFGRLRPLLDTALDRAVVPGYTRIGYQLRRSSWAGDPPPGALRGRTALVTGANRGLGKAIAAGLAGLGATVLLTVRDRNSGEQARDEIVAESGADVRVEVCDVSSLGAVRTFAADLRTRVPRLDVLIHNAGLLPATRDETDDGHEITLATHVLGPILLTELLTPILAESDDPRVILMSSGGMYTQSLPVEDPEYRTGRYRGAVAYARTKRMQVAFTPILARRWADRRIRVYSMHPGWADTPGVAASLPGFRAVTGPLLRTLQEGADTAVWLAATSPAPPTGTFWHDRRPRPEHYLPWTRSNDHDRDLLWRYCATAIGLAAS</sequence>
<evidence type="ECO:0000313" key="3">
    <source>
        <dbReference type="Proteomes" id="UP000020561"/>
    </source>
</evidence>
<protein>
    <submittedName>
        <fullName evidence="2">Short chain dehydrogenase family protein</fullName>
    </submittedName>
</protein>
<evidence type="ECO:0000259" key="1">
    <source>
        <dbReference type="SMART" id="SM00822"/>
    </source>
</evidence>
<name>X7ZSU1_MYCKA</name>
<dbReference type="InterPro" id="IPR052992">
    <property type="entry name" value="SDR_member_12"/>
</dbReference>
<dbReference type="EMBL" id="JAOA01000001">
    <property type="protein sequence ID" value="EUA21740.1"/>
    <property type="molecule type" value="Genomic_DNA"/>
</dbReference>
<proteinExistence type="predicted"/>
<reference evidence="2 3" key="1">
    <citation type="submission" date="2013-12" db="EMBL/GenBank/DDBJ databases">
        <authorList>
            <person name="Brown-Elliot B."/>
            <person name="Wallace R."/>
            <person name="Lenaerts A."/>
            <person name="Ordway D."/>
            <person name="DeGroote M.A."/>
            <person name="Parker T."/>
            <person name="Sizemore C."/>
            <person name="Tallon L.J."/>
            <person name="Sadzewicz L.K."/>
            <person name="Sengamalay N."/>
            <person name="Fraser C.M."/>
            <person name="Hine E."/>
            <person name="Shefchek K.A."/>
            <person name="Das S.P."/>
            <person name="Tettelin H."/>
        </authorList>
    </citation>
    <scope>NUCLEOTIDE SEQUENCE [LARGE SCALE GENOMIC DNA]</scope>
    <source>
        <strain evidence="2 3">662</strain>
    </source>
</reference>
<gene>
    <name evidence="2" type="ORF">I545_0837</name>
</gene>
<dbReference type="InterPro" id="IPR036291">
    <property type="entry name" value="NAD(P)-bd_dom_sf"/>
</dbReference>